<proteinExistence type="predicted"/>
<evidence type="ECO:0000313" key="1">
    <source>
        <dbReference type="EMBL" id="MCY9695077.1"/>
    </source>
</evidence>
<dbReference type="RefSeq" id="WP_268616554.1">
    <property type="nucleotide sequence ID" value="NZ_JAMDMX010000060.1"/>
</dbReference>
<name>A0ABT4GFW7_9BACL</name>
<dbReference type="Proteomes" id="UP001527099">
    <property type="component" value="Unassembled WGS sequence"/>
</dbReference>
<organism evidence="1 2">
    <name type="scientific">Paenibacillus alginolyticus</name>
    <dbReference type="NCBI Taxonomy" id="59839"/>
    <lineage>
        <taxon>Bacteria</taxon>
        <taxon>Bacillati</taxon>
        <taxon>Bacillota</taxon>
        <taxon>Bacilli</taxon>
        <taxon>Bacillales</taxon>
        <taxon>Paenibacillaceae</taxon>
        <taxon>Paenibacillus</taxon>
    </lineage>
</organism>
<protein>
    <submittedName>
        <fullName evidence="1">Uncharacterized protein</fullName>
    </submittedName>
</protein>
<dbReference type="EMBL" id="JAMDMX010000060">
    <property type="protein sequence ID" value="MCY9695077.1"/>
    <property type="molecule type" value="Genomic_DNA"/>
</dbReference>
<accession>A0ABT4GFW7</accession>
<sequence>MSEYVQFKLEKQKLNDFVAQKFRIVGVKEDLEGAWLDLEHPGGETANLQLKTANARKYYVSLLHKQDQTQA</sequence>
<evidence type="ECO:0000313" key="2">
    <source>
        <dbReference type="Proteomes" id="UP001527099"/>
    </source>
</evidence>
<gene>
    <name evidence="1" type="ORF">M5X19_19535</name>
</gene>
<comment type="caution">
    <text evidence="1">The sequence shown here is derived from an EMBL/GenBank/DDBJ whole genome shotgun (WGS) entry which is preliminary data.</text>
</comment>
<keyword evidence="2" id="KW-1185">Reference proteome</keyword>
<reference evidence="1 2" key="1">
    <citation type="submission" date="2022-05" db="EMBL/GenBank/DDBJ databases">
        <title>Genome Sequencing of Bee-Associated Microbes.</title>
        <authorList>
            <person name="Dunlap C."/>
        </authorList>
    </citation>
    <scope>NUCLEOTIDE SEQUENCE [LARGE SCALE GENOMIC DNA]</scope>
    <source>
        <strain evidence="1 2">NRRL B-14421</strain>
    </source>
</reference>